<evidence type="ECO:0000256" key="9">
    <source>
        <dbReference type="RuleBase" id="RU351113"/>
    </source>
</evidence>
<evidence type="ECO:0000256" key="2">
    <source>
        <dbReference type="ARBA" id="ARBA00022606"/>
    </source>
</evidence>
<dbReference type="InterPro" id="IPR004117">
    <property type="entry name" value="7tm6_olfct_rcpt"/>
</dbReference>
<comment type="subcellular location">
    <subcellularLocation>
        <location evidence="9">Cell membrane</location>
        <topology evidence="9">Multi-pass membrane protein</topology>
    </subcellularLocation>
    <subcellularLocation>
        <location evidence="1">Membrane</location>
        <topology evidence="1">Multi-pass membrane protein</topology>
    </subcellularLocation>
</comment>
<dbReference type="GO" id="GO:0004984">
    <property type="term" value="F:olfactory receptor activity"/>
    <property type="evidence" value="ECO:0007669"/>
    <property type="project" value="InterPro"/>
</dbReference>
<reference evidence="10" key="1">
    <citation type="submission" date="2020-12" db="EMBL/GenBank/DDBJ databases">
        <authorList>
            <person name="Wen X."/>
        </authorList>
    </citation>
    <scope>NUCLEOTIDE SEQUENCE</scope>
</reference>
<evidence type="ECO:0000256" key="4">
    <source>
        <dbReference type="ARBA" id="ARBA00022725"/>
    </source>
</evidence>
<organism evidence="10">
    <name type="scientific">Eucryptorrhynchus brandti</name>
    <name type="common">Snout weevil</name>
    <dbReference type="NCBI Taxonomy" id="436910"/>
    <lineage>
        <taxon>Eukaryota</taxon>
        <taxon>Metazoa</taxon>
        <taxon>Ecdysozoa</taxon>
        <taxon>Arthropoda</taxon>
        <taxon>Hexapoda</taxon>
        <taxon>Insecta</taxon>
        <taxon>Pterygota</taxon>
        <taxon>Neoptera</taxon>
        <taxon>Endopterygota</taxon>
        <taxon>Coleoptera</taxon>
        <taxon>Polyphaga</taxon>
        <taxon>Cucujiformia</taxon>
        <taxon>Curculionidae</taxon>
        <taxon>Cryptorhynchinae</taxon>
        <taxon>Eucryptorrhynchus</taxon>
    </lineage>
</organism>
<evidence type="ECO:0000256" key="6">
    <source>
        <dbReference type="ARBA" id="ARBA00023136"/>
    </source>
</evidence>
<protein>
    <recommendedName>
        <fullName evidence="9">Odorant receptor</fullName>
    </recommendedName>
</protein>
<dbReference type="EMBL" id="MW419380">
    <property type="protein sequence ID" value="QXE93241.1"/>
    <property type="molecule type" value="mRNA"/>
</dbReference>
<keyword evidence="3 9" id="KW-0812">Transmembrane</keyword>
<keyword evidence="7 9" id="KW-0675">Receptor</keyword>
<evidence type="ECO:0000256" key="3">
    <source>
        <dbReference type="ARBA" id="ARBA00022692"/>
    </source>
</evidence>
<dbReference type="Pfam" id="PF02949">
    <property type="entry name" value="7tm_6"/>
    <property type="match status" value="1"/>
</dbReference>
<feature type="transmembrane region" description="Helical" evidence="9">
    <location>
        <begin position="288"/>
        <end position="307"/>
    </location>
</feature>
<dbReference type="GO" id="GO:0007165">
    <property type="term" value="P:signal transduction"/>
    <property type="evidence" value="ECO:0007669"/>
    <property type="project" value="UniProtKB-KW"/>
</dbReference>
<evidence type="ECO:0000256" key="5">
    <source>
        <dbReference type="ARBA" id="ARBA00022989"/>
    </source>
</evidence>
<dbReference type="GO" id="GO:0005886">
    <property type="term" value="C:plasma membrane"/>
    <property type="evidence" value="ECO:0007669"/>
    <property type="project" value="UniProtKB-SubCell"/>
</dbReference>
<comment type="caution">
    <text evidence="9">Lacks conserved residue(s) required for the propagation of feature annotation.</text>
</comment>
<accession>A0A8F4RQ64</accession>
<dbReference type="PANTHER" id="PTHR21137">
    <property type="entry name" value="ODORANT RECEPTOR"/>
    <property type="match status" value="1"/>
</dbReference>
<comment type="similarity">
    <text evidence="9">Belongs to the insect chemoreceptor superfamily. Heteromeric odorant receptor channel (TC 1.A.69) family.</text>
</comment>
<sequence length="408" mass="47003">MARNKQKYELFNSCKLLMIIAGVWSNKIKFSSDYKRKAYKIYSIGGQLYYVSCVIPFVIKLYQTIKMKDIETLTAVLKSVTFITTIIAKMSLCQTEKITKLISSAIEEEKAISSREDTNIKNIYSLHAKYCSAVVKVLISALYISGITCIAEAFYEAHQYFQDFNYLYPINKTLAESLKKPHAVQFWFPFDKDKHYVWAMTYECVHIIQSLIFNGAAQALINTAMIFLQAELKILQHCLTHYDKYYLKNPFVNIGNISVQTLKVFIVKHQKIIKWVEDFNHSFQNILLLEYLVISIMLATTLVELYQGDNLPFNTFFFMLCSMQLFILAWNANEILIESSSGLTDSLYNSPWYLEEENKTKVLVHIMMMRSLKPLAISIGPFGIMTMNAALSRMKLAYSVLSVMSNTS</sequence>
<keyword evidence="5 9" id="KW-1133">Transmembrane helix</keyword>
<evidence type="ECO:0000313" key="10">
    <source>
        <dbReference type="EMBL" id="QXE93241.1"/>
    </source>
</evidence>
<keyword evidence="8 9" id="KW-0807">Transducer</keyword>
<keyword evidence="4 9" id="KW-0552">Olfaction</keyword>
<evidence type="ECO:0000256" key="1">
    <source>
        <dbReference type="ARBA" id="ARBA00004141"/>
    </source>
</evidence>
<keyword evidence="2 9" id="KW-0716">Sensory transduction</keyword>
<keyword evidence="6 9" id="KW-0472">Membrane</keyword>
<dbReference type="GO" id="GO:0005549">
    <property type="term" value="F:odorant binding"/>
    <property type="evidence" value="ECO:0007669"/>
    <property type="project" value="InterPro"/>
</dbReference>
<feature type="transmembrane region" description="Helical" evidence="9">
    <location>
        <begin position="41"/>
        <end position="59"/>
    </location>
</feature>
<feature type="transmembrane region" description="Helical" evidence="9">
    <location>
        <begin position="375"/>
        <end position="394"/>
    </location>
</feature>
<dbReference type="PANTHER" id="PTHR21137:SF40">
    <property type="entry name" value="ODORANT RECEPTOR 56A"/>
    <property type="match status" value="1"/>
</dbReference>
<dbReference type="AlphaFoldDB" id="A0A8F4RQ64"/>
<evidence type="ECO:0000256" key="8">
    <source>
        <dbReference type="ARBA" id="ARBA00023224"/>
    </source>
</evidence>
<name>A0A8F4RQ64_EUCBR</name>
<proteinExistence type="evidence at transcript level"/>
<evidence type="ECO:0000256" key="7">
    <source>
        <dbReference type="ARBA" id="ARBA00023170"/>
    </source>
</evidence>